<dbReference type="OrthoDB" id="10262656at2759"/>
<name>A0A2C5YYH1_9HYPO</name>
<accession>A0A2C5YYH1</accession>
<comment type="subcellular location">
    <subcellularLocation>
        <location evidence="1">Membrane</location>
        <topology evidence="1">Multi-pass membrane protein</topology>
    </subcellularLocation>
</comment>
<feature type="transmembrane region" description="Helical" evidence="7">
    <location>
        <begin position="332"/>
        <end position="354"/>
    </location>
</feature>
<sequence length="564" mass="61128">MSSSPTHDGGNGTTSAPTTRHNAPRRPVAEIGDTLDDSAADINVKWAHLPRKDQLFIITLARLGEPLAQTSLQAYMFYQLKWFDPSLSDATISSQAGVLHAGFMGSQFATALLWGRIADSRWAGRKTVLLIGLIGAAISSLGFGFATHFYQALIFRIVGGVTNGNVGVMRTMISEIIREKRFQPRAFLLLPMTFHIGVIVGPILGGVLSDPAQSYPRFFGHVALFQSFPYALPNIASAVFLVVAAAAVWFALEETSEASRHAPPDMGIRLGHWLVAKLRGWHPIHKPQHLSYGTMQTSPDMERLSVLASPKPGRRYIQRLPFSHIFTRNVSLTLFAQFLLNFHLGTFNSLWFVFLSTPVWYSSIDPSHAPQLPFQFTGGLGLHPTSVGLAMAILGAIRIPMQLFLYPDLAGRLGTLRAWRLSLLCFPLTYFLIPYLAVVPSASPPPEPKTGLTVWLAICVILFIQATGRTFSQPSQIILINNCSPHPSVLGTVHGLGQSATSGANTIGPMIGGFVYGIGLGAGVVGLVWWALSSIAICTCLASLLVGEGDGHEIWLPGDGEDDE</sequence>
<dbReference type="Gene3D" id="1.20.1250.20">
    <property type="entry name" value="MFS general substrate transporter like domains"/>
    <property type="match status" value="1"/>
</dbReference>
<comment type="caution">
    <text evidence="9">The sequence shown here is derived from an EMBL/GenBank/DDBJ whole genome shotgun (WGS) entry which is preliminary data.</text>
</comment>
<feature type="transmembrane region" description="Helical" evidence="7">
    <location>
        <begin position="418"/>
        <end position="438"/>
    </location>
</feature>
<feature type="domain" description="Major facilitator superfamily (MFS) profile" evidence="8">
    <location>
        <begin position="54"/>
        <end position="551"/>
    </location>
</feature>
<keyword evidence="4 7" id="KW-1133">Transmembrane helix</keyword>
<dbReference type="InterPro" id="IPR020846">
    <property type="entry name" value="MFS_dom"/>
</dbReference>
<dbReference type="PANTHER" id="PTHR23504:SF6">
    <property type="entry name" value="MULTIDRUG TRANSPORTER, PUTATIVE (AFU_ORTHOLOGUE AFUA_4G08740)-RELATED"/>
    <property type="match status" value="1"/>
</dbReference>
<dbReference type="GO" id="GO:0016020">
    <property type="term" value="C:membrane"/>
    <property type="evidence" value="ECO:0007669"/>
    <property type="project" value="UniProtKB-SubCell"/>
</dbReference>
<proteinExistence type="predicted"/>
<dbReference type="PROSITE" id="PS50850">
    <property type="entry name" value="MFS"/>
    <property type="match status" value="1"/>
</dbReference>
<dbReference type="Pfam" id="PF07690">
    <property type="entry name" value="MFS_1"/>
    <property type="match status" value="1"/>
</dbReference>
<keyword evidence="10" id="KW-1185">Reference proteome</keyword>
<feature type="transmembrane region" description="Helical" evidence="7">
    <location>
        <begin position="127"/>
        <end position="147"/>
    </location>
</feature>
<evidence type="ECO:0000256" key="7">
    <source>
        <dbReference type="SAM" id="Phobius"/>
    </source>
</evidence>
<evidence type="ECO:0000313" key="9">
    <source>
        <dbReference type="EMBL" id="PHH83148.1"/>
    </source>
</evidence>
<organism evidence="9 10">
    <name type="scientific">Ophiocordyceps australis</name>
    <dbReference type="NCBI Taxonomy" id="1399860"/>
    <lineage>
        <taxon>Eukaryota</taxon>
        <taxon>Fungi</taxon>
        <taxon>Dikarya</taxon>
        <taxon>Ascomycota</taxon>
        <taxon>Pezizomycotina</taxon>
        <taxon>Sordariomycetes</taxon>
        <taxon>Hypocreomycetidae</taxon>
        <taxon>Hypocreales</taxon>
        <taxon>Ophiocordycipitaceae</taxon>
        <taxon>Ophiocordyceps</taxon>
    </lineage>
</organism>
<feature type="transmembrane region" description="Helical" evidence="7">
    <location>
        <begin position="228"/>
        <end position="252"/>
    </location>
</feature>
<feature type="region of interest" description="Disordered" evidence="6">
    <location>
        <begin position="1"/>
        <end position="26"/>
    </location>
</feature>
<keyword evidence="2" id="KW-0813">Transport</keyword>
<feature type="transmembrane region" description="Helical" evidence="7">
    <location>
        <begin position="98"/>
        <end position="115"/>
    </location>
</feature>
<dbReference type="InterPro" id="IPR036259">
    <property type="entry name" value="MFS_trans_sf"/>
</dbReference>
<protein>
    <recommendedName>
        <fullName evidence="8">Major facilitator superfamily (MFS) profile domain-containing protein</fullName>
    </recommendedName>
</protein>
<feature type="transmembrane region" description="Helical" evidence="7">
    <location>
        <begin position="185"/>
        <end position="208"/>
    </location>
</feature>
<feature type="transmembrane region" description="Helical" evidence="7">
    <location>
        <begin position="153"/>
        <end position="173"/>
    </location>
</feature>
<evidence type="ECO:0000256" key="6">
    <source>
        <dbReference type="SAM" id="MobiDB-lite"/>
    </source>
</evidence>
<feature type="transmembrane region" description="Helical" evidence="7">
    <location>
        <begin position="374"/>
        <end position="397"/>
    </location>
</feature>
<dbReference type="SUPFAM" id="SSF103473">
    <property type="entry name" value="MFS general substrate transporter"/>
    <property type="match status" value="1"/>
</dbReference>
<evidence type="ECO:0000256" key="3">
    <source>
        <dbReference type="ARBA" id="ARBA00022692"/>
    </source>
</evidence>
<reference evidence="9 10" key="1">
    <citation type="submission" date="2017-06" db="EMBL/GenBank/DDBJ databases">
        <title>Ant-infecting Ophiocordyceps genomes reveal a high diversity of potential behavioral manipulation genes and a possible major role for enterotoxins.</title>
        <authorList>
            <person name="De Bekker C."/>
            <person name="Evans H.C."/>
            <person name="Brachmann A."/>
            <person name="Hughes D.P."/>
        </authorList>
    </citation>
    <scope>NUCLEOTIDE SEQUENCE [LARGE SCALE GENOMIC DNA]</scope>
    <source>
        <strain evidence="9 10">1348a</strain>
    </source>
</reference>
<gene>
    <name evidence="9" type="ORF">CDD82_3441</name>
</gene>
<evidence type="ECO:0000256" key="5">
    <source>
        <dbReference type="ARBA" id="ARBA00023136"/>
    </source>
</evidence>
<dbReference type="EMBL" id="NJEU01000026">
    <property type="protein sequence ID" value="PHH83148.1"/>
    <property type="molecule type" value="Genomic_DNA"/>
</dbReference>
<evidence type="ECO:0000256" key="1">
    <source>
        <dbReference type="ARBA" id="ARBA00004141"/>
    </source>
</evidence>
<dbReference type="AlphaFoldDB" id="A0A2C5YYH1"/>
<keyword evidence="5 7" id="KW-0472">Membrane</keyword>
<keyword evidence="3 7" id="KW-0812">Transmembrane</keyword>
<dbReference type="PANTHER" id="PTHR23504">
    <property type="entry name" value="MAJOR FACILITATOR SUPERFAMILY DOMAIN-CONTAINING PROTEIN 10"/>
    <property type="match status" value="1"/>
</dbReference>
<evidence type="ECO:0000256" key="2">
    <source>
        <dbReference type="ARBA" id="ARBA00022448"/>
    </source>
</evidence>
<evidence type="ECO:0000313" key="10">
    <source>
        <dbReference type="Proteomes" id="UP000224854"/>
    </source>
</evidence>
<feature type="transmembrane region" description="Helical" evidence="7">
    <location>
        <begin position="514"/>
        <end position="532"/>
    </location>
</feature>
<dbReference type="InterPro" id="IPR011701">
    <property type="entry name" value="MFS"/>
</dbReference>
<evidence type="ECO:0000259" key="8">
    <source>
        <dbReference type="PROSITE" id="PS50850"/>
    </source>
</evidence>
<evidence type="ECO:0000256" key="4">
    <source>
        <dbReference type="ARBA" id="ARBA00022989"/>
    </source>
</evidence>
<dbReference type="Proteomes" id="UP000224854">
    <property type="component" value="Unassembled WGS sequence"/>
</dbReference>
<feature type="transmembrane region" description="Helical" evidence="7">
    <location>
        <begin position="450"/>
        <end position="468"/>
    </location>
</feature>
<dbReference type="GO" id="GO:0022857">
    <property type="term" value="F:transmembrane transporter activity"/>
    <property type="evidence" value="ECO:0007669"/>
    <property type="project" value="InterPro"/>
</dbReference>